<dbReference type="GO" id="GO:0009279">
    <property type="term" value="C:cell outer membrane"/>
    <property type="evidence" value="ECO:0007669"/>
    <property type="project" value="UniProtKB-SubCell"/>
</dbReference>
<dbReference type="Pfam" id="PF07980">
    <property type="entry name" value="SusD_RagB"/>
    <property type="match status" value="1"/>
</dbReference>
<keyword evidence="3" id="KW-0732">Signal</keyword>
<feature type="domain" description="RagB/SusD" evidence="6">
    <location>
        <begin position="328"/>
        <end position="518"/>
    </location>
</feature>
<gene>
    <name evidence="8" type="ORF">GM418_11700</name>
</gene>
<keyword evidence="9" id="KW-1185">Reference proteome</keyword>
<comment type="subcellular location">
    <subcellularLocation>
        <location evidence="1">Cell outer membrane</location>
    </subcellularLocation>
</comment>
<dbReference type="SUPFAM" id="SSF48452">
    <property type="entry name" value="TPR-like"/>
    <property type="match status" value="1"/>
</dbReference>
<dbReference type="Proteomes" id="UP000428260">
    <property type="component" value="Chromosome"/>
</dbReference>
<proteinExistence type="inferred from homology"/>
<sequence>MKKLIYLLIVIIIFGACDSLVEEEVYSTITPNNFFQSERDVTTALVGVYDGIQDLNIWWRLFYTSECIGGLMRHNWSPWAESMVYEDDQGDIWNLWYRHYDAISRANAVLGALEGSTLDDAIKSRYEAEVKFIRAYAYFNLVRMFGQIPLVTKSPESLNDVLAPDSTNVEAFESEFLKQRERDDIYDFIVEDLKFAELNLPSNVTESDAGRVSSGAASGMLARVYLAMAGKQYDYNSGQLVDGDASLYGDVAQQCEKVIAAGNYDLLQDYPSIYEVANNEEILFSIQYLESAVAGVTGEGNQIVARTGVRGATDYTPYSWLQCSVNETFWEDFIANNTKNDNRYMRTFLEYYVSANGDTVWNGSSNTFKRPHVRKFLTDVGPETSAQNATDYGADWIVLRYADVLLMHSEALNEAGSTPDANTIKGINEVLDRAGQPAIELPISKDELRERIWQERKWELCFEGLHYFDCQRTGRLLEEFTLNVNPARKADATLRNYIYPIPFNAREANPSLKQNAGW</sequence>
<dbReference type="InterPro" id="IPR012944">
    <property type="entry name" value="SusD_RagB_dom"/>
</dbReference>
<dbReference type="InterPro" id="IPR011990">
    <property type="entry name" value="TPR-like_helical_dom_sf"/>
</dbReference>
<evidence type="ECO:0000256" key="1">
    <source>
        <dbReference type="ARBA" id="ARBA00004442"/>
    </source>
</evidence>
<accession>A0A6I6JMX2</accession>
<evidence type="ECO:0000259" key="7">
    <source>
        <dbReference type="Pfam" id="PF14322"/>
    </source>
</evidence>
<dbReference type="RefSeq" id="WP_158866247.1">
    <property type="nucleotide sequence ID" value="NZ_CP046401.1"/>
</dbReference>
<name>A0A6I6JMX2_9BACT</name>
<evidence type="ECO:0000313" key="8">
    <source>
        <dbReference type="EMBL" id="QGY44296.1"/>
    </source>
</evidence>
<evidence type="ECO:0000313" key="9">
    <source>
        <dbReference type="Proteomes" id="UP000428260"/>
    </source>
</evidence>
<dbReference type="Gene3D" id="1.25.40.390">
    <property type="match status" value="1"/>
</dbReference>
<evidence type="ECO:0000259" key="6">
    <source>
        <dbReference type="Pfam" id="PF07980"/>
    </source>
</evidence>
<dbReference type="InterPro" id="IPR033985">
    <property type="entry name" value="SusD-like_N"/>
</dbReference>
<dbReference type="AlphaFoldDB" id="A0A6I6JMX2"/>
<feature type="domain" description="SusD-like N-terminal" evidence="7">
    <location>
        <begin position="32"/>
        <end position="226"/>
    </location>
</feature>
<keyword evidence="5" id="KW-0998">Cell outer membrane</keyword>
<evidence type="ECO:0000256" key="3">
    <source>
        <dbReference type="ARBA" id="ARBA00022729"/>
    </source>
</evidence>
<protein>
    <submittedName>
        <fullName evidence="8">RagB/SusD family nutrient uptake outer membrane protein</fullName>
    </submittedName>
</protein>
<organism evidence="8 9">
    <name type="scientific">Maribellus comscasis</name>
    <dbReference type="NCBI Taxonomy" id="2681766"/>
    <lineage>
        <taxon>Bacteria</taxon>
        <taxon>Pseudomonadati</taxon>
        <taxon>Bacteroidota</taxon>
        <taxon>Bacteroidia</taxon>
        <taxon>Marinilabiliales</taxon>
        <taxon>Prolixibacteraceae</taxon>
        <taxon>Maribellus</taxon>
    </lineage>
</organism>
<reference evidence="8 9" key="1">
    <citation type="submission" date="2019-11" db="EMBL/GenBank/DDBJ databases">
        <authorList>
            <person name="Zheng R.K."/>
            <person name="Sun C.M."/>
        </authorList>
    </citation>
    <scope>NUCLEOTIDE SEQUENCE [LARGE SCALE GENOMIC DNA]</scope>
    <source>
        <strain evidence="8 9">WC007</strain>
    </source>
</reference>
<dbReference type="PROSITE" id="PS51257">
    <property type="entry name" value="PROKAR_LIPOPROTEIN"/>
    <property type="match status" value="1"/>
</dbReference>
<keyword evidence="4" id="KW-0472">Membrane</keyword>
<dbReference type="KEGG" id="mcos:GM418_11700"/>
<dbReference type="EMBL" id="CP046401">
    <property type="protein sequence ID" value="QGY44296.1"/>
    <property type="molecule type" value="Genomic_DNA"/>
</dbReference>
<comment type="similarity">
    <text evidence="2">Belongs to the SusD family.</text>
</comment>
<evidence type="ECO:0000256" key="4">
    <source>
        <dbReference type="ARBA" id="ARBA00023136"/>
    </source>
</evidence>
<dbReference type="Pfam" id="PF14322">
    <property type="entry name" value="SusD-like_3"/>
    <property type="match status" value="1"/>
</dbReference>
<evidence type="ECO:0000256" key="2">
    <source>
        <dbReference type="ARBA" id="ARBA00006275"/>
    </source>
</evidence>
<evidence type="ECO:0000256" key="5">
    <source>
        <dbReference type="ARBA" id="ARBA00023237"/>
    </source>
</evidence>